<evidence type="ECO:0000313" key="22">
    <source>
        <dbReference type="Proteomes" id="UP000078237"/>
    </source>
</evidence>
<evidence type="ECO:0000256" key="8">
    <source>
        <dbReference type="ARBA" id="ARBA00022723"/>
    </source>
</evidence>
<dbReference type="InterPro" id="IPR053976">
    <property type="entry name" value="PFF1_TM"/>
</dbReference>
<keyword evidence="13 17" id="KW-0472">Membrane</keyword>
<dbReference type="InterPro" id="IPR048024">
    <property type="entry name" value="Fxna-like_M28_dom"/>
</dbReference>
<proteinExistence type="inferred from homology"/>
<feature type="transmembrane region" description="Helical" evidence="17">
    <location>
        <begin position="466"/>
        <end position="487"/>
    </location>
</feature>
<evidence type="ECO:0000256" key="7">
    <source>
        <dbReference type="ARBA" id="ARBA00022692"/>
    </source>
</evidence>
<dbReference type="Proteomes" id="UP000078237">
    <property type="component" value="Unassembled WGS sequence"/>
</dbReference>
<keyword evidence="11 17" id="KW-1133">Transmembrane helix</keyword>
<dbReference type="OrthoDB" id="76293at2759"/>
<organism evidence="21 22">
    <name type="scientific">Madurella mycetomatis</name>
    <dbReference type="NCBI Taxonomy" id="100816"/>
    <lineage>
        <taxon>Eukaryota</taxon>
        <taxon>Fungi</taxon>
        <taxon>Dikarya</taxon>
        <taxon>Ascomycota</taxon>
        <taxon>Pezizomycotina</taxon>
        <taxon>Sordariomycetes</taxon>
        <taxon>Sordariomycetidae</taxon>
        <taxon>Sordariales</taxon>
        <taxon>Sordariales incertae sedis</taxon>
        <taxon>Madurella</taxon>
    </lineage>
</organism>
<evidence type="ECO:0000256" key="13">
    <source>
        <dbReference type="ARBA" id="ARBA00023136"/>
    </source>
</evidence>
<keyword evidence="7 17" id="KW-0812">Transmembrane</keyword>
<comment type="similarity">
    <text evidence="4 15">Belongs to the peptidase M28 family.</text>
</comment>
<dbReference type="Pfam" id="PF22250">
    <property type="entry name" value="PFF1_C"/>
    <property type="match status" value="1"/>
</dbReference>
<evidence type="ECO:0000256" key="3">
    <source>
        <dbReference type="ARBA" id="ARBA00004128"/>
    </source>
</evidence>
<dbReference type="CDD" id="cd03875">
    <property type="entry name" value="M28_Fxna_like"/>
    <property type="match status" value="1"/>
</dbReference>
<dbReference type="InterPro" id="IPR053975">
    <property type="entry name" value="PFF1_C"/>
</dbReference>
<evidence type="ECO:0000259" key="20">
    <source>
        <dbReference type="Pfam" id="PF22251"/>
    </source>
</evidence>
<dbReference type="AlphaFoldDB" id="A0A175VSZ2"/>
<feature type="transmembrane region" description="Helical" evidence="17">
    <location>
        <begin position="502"/>
        <end position="521"/>
    </location>
</feature>
<dbReference type="STRING" id="100816.A0A175VSZ2"/>
<comment type="subcellular location">
    <subcellularLocation>
        <location evidence="3">Vacuole membrane</location>
        <topology evidence="3">Multi-pass membrane protein</topology>
    </subcellularLocation>
</comment>
<dbReference type="EC" id="3.4.-.-" evidence="15"/>
<dbReference type="EMBL" id="LCTW02000352">
    <property type="protein sequence ID" value="KXX74432.1"/>
    <property type="molecule type" value="Genomic_DNA"/>
</dbReference>
<dbReference type="Pfam" id="PF04389">
    <property type="entry name" value="Peptidase_M28"/>
    <property type="match status" value="2"/>
</dbReference>
<feature type="transmembrane region" description="Helical" evidence="17">
    <location>
        <begin position="533"/>
        <end position="554"/>
    </location>
</feature>
<evidence type="ECO:0000256" key="11">
    <source>
        <dbReference type="ARBA" id="ARBA00022989"/>
    </source>
</evidence>
<dbReference type="GO" id="GO:0008235">
    <property type="term" value="F:metalloexopeptidase activity"/>
    <property type="evidence" value="ECO:0007669"/>
    <property type="project" value="InterPro"/>
</dbReference>
<feature type="domain" description="Vacuolar membrane protease C-terminal" evidence="19">
    <location>
        <begin position="777"/>
        <end position="988"/>
    </location>
</feature>
<dbReference type="GO" id="GO:0005774">
    <property type="term" value="C:vacuolar membrane"/>
    <property type="evidence" value="ECO:0007669"/>
    <property type="project" value="UniProtKB-SubCell"/>
</dbReference>
<evidence type="ECO:0000313" key="21">
    <source>
        <dbReference type="EMBL" id="KXX74432.1"/>
    </source>
</evidence>
<evidence type="ECO:0000256" key="17">
    <source>
        <dbReference type="SAM" id="Phobius"/>
    </source>
</evidence>
<dbReference type="GO" id="GO:0046872">
    <property type="term" value="F:metal ion binding"/>
    <property type="evidence" value="ECO:0007669"/>
    <property type="project" value="UniProtKB-KW"/>
</dbReference>
<keyword evidence="14" id="KW-0325">Glycoprotein</keyword>
<feature type="transmembrane region" description="Helical" evidence="17">
    <location>
        <begin position="684"/>
        <end position="707"/>
    </location>
</feature>
<feature type="domain" description="Vacuolar membrane protease transmembrane" evidence="20">
    <location>
        <begin position="433"/>
        <end position="749"/>
    </location>
</feature>
<evidence type="ECO:0000256" key="15">
    <source>
        <dbReference type="RuleBase" id="RU361240"/>
    </source>
</evidence>
<reference evidence="21 22" key="1">
    <citation type="journal article" date="2016" name="Genome Announc.">
        <title>Genome Sequence of Madurella mycetomatis mm55, Isolated from a Human Mycetoma Case in Sudan.</title>
        <authorList>
            <person name="Smit S."/>
            <person name="Derks M.F."/>
            <person name="Bervoets S."/>
            <person name="Fahal A."/>
            <person name="van Leeuwen W."/>
            <person name="van Belkum A."/>
            <person name="van de Sande W.W."/>
        </authorList>
    </citation>
    <scope>NUCLEOTIDE SEQUENCE [LARGE SCALE GENOMIC DNA]</scope>
    <source>
        <strain evidence="22">mm55</strain>
    </source>
</reference>
<feature type="region of interest" description="Disordered" evidence="16">
    <location>
        <begin position="574"/>
        <end position="632"/>
    </location>
</feature>
<feature type="domain" description="Peptidase M28" evidence="18">
    <location>
        <begin position="233"/>
        <end position="326"/>
    </location>
</feature>
<keyword evidence="22" id="KW-1185">Reference proteome</keyword>
<gene>
    <name evidence="21" type="ORF">MMYC01_207916</name>
</gene>
<dbReference type="Pfam" id="PF22251">
    <property type="entry name" value="PFF1_TM"/>
    <property type="match status" value="1"/>
</dbReference>
<dbReference type="PANTHER" id="PTHR12147">
    <property type="entry name" value="METALLOPEPTIDASE M28 FAMILY MEMBER"/>
    <property type="match status" value="1"/>
</dbReference>
<evidence type="ECO:0000256" key="12">
    <source>
        <dbReference type="ARBA" id="ARBA00023049"/>
    </source>
</evidence>
<name>A0A175VSZ2_9PEZI</name>
<dbReference type="SUPFAM" id="SSF53187">
    <property type="entry name" value="Zn-dependent exopeptidases"/>
    <property type="match status" value="1"/>
</dbReference>
<keyword evidence="10 15" id="KW-0862">Zinc</keyword>
<keyword evidence="6 15" id="KW-0645">Protease</keyword>
<comment type="function">
    <text evidence="2">May be involved in vacuolar sorting and osmoregulation.</text>
</comment>
<keyword evidence="9 15" id="KW-0378">Hydrolase</keyword>
<feature type="domain" description="Peptidase M28" evidence="18">
    <location>
        <begin position="169"/>
        <end position="232"/>
    </location>
</feature>
<feature type="transmembrane region" description="Helical" evidence="17">
    <location>
        <begin position="719"/>
        <end position="743"/>
    </location>
</feature>
<dbReference type="GO" id="GO:0006508">
    <property type="term" value="P:proteolysis"/>
    <property type="evidence" value="ECO:0007669"/>
    <property type="project" value="UniProtKB-KW"/>
</dbReference>
<evidence type="ECO:0000256" key="6">
    <source>
        <dbReference type="ARBA" id="ARBA00022670"/>
    </source>
</evidence>
<dbReference type="PANTHER" id="PTHR12147:SF58">
    <property type="entry name" value="VACUOLAR MEMBRANE PROTEASE"/>
    <property type="match status" value="1"/>
</dbReference>
<feature type="transmembrane region" description="Helical" evidence="17">
    <location>
        <begin position="749"/>
        <end position="770"/>
    </location>
</feature>
<keyword evidence="8 15" id="KW-0479">Metal-binding</keyword>
<comment type="caution">
    <text evidence="21">The sequence shown here is derived from an EMBL/GenBank/DDBJ whole genome shotgun (WGS) entry which is preliminary data.</text>
</comment>
<evidence type="ECO:0000259" key="19">
    <source>
        <dbReference type="Pfam" id="PF22250"/>
    </source>
</evidence>
<dbReference type="VEuPathDB" id="FungiDB:MMYC01_207916"/>
<feature type="transmembrane region" description="Helical" evidence="17">
    <location>
        <begin position="435"/>
        <end position="454"/>
    </location>
</feature>
<feature type="transmembrane region" description="Helical" evidence="17">
    <location>
        <begin position="377"/>
        <end position="399"/>
    </location>
</feature>
<evidence type="ECO:0000256" key="2">
    <source>
        <dbReference type="ARBA" id="ARBA00003273"/>
    </source>
</evidence>
<evidence type="ECO:0000256" key="4">
    <source>
        <dbReference type="ARBA" id="ARBA00010918"/>
    </source>
</evidence>
<evidence type="ECO:0000256" key="1">
    <source>
        <dbReference type="ARBA" id="ARBA00001947"/>
    </source>
</evidence>
<accession>A0A175VSZ2</accession>
<evidence type="ECO:0000256" key="10">
    <source>
        <dbReference type="ARBA" id="ARBA00022833"/>
    </source>
</evidence>
<sequence>MFNPFSFRPGPVTFWTTITYLALLIPIVIINEATPPAPGESAPVPGINLTQAWLDLSVLTKEYHPYNSRYNDAVRDFLLARIHSILDENGVDWATDDSGAGDSDAAVTVFDDMTSNSTLLMATSIVPNPNAAQVAAYFEGTNILVYIRGKADDPGSWWDNDDPHETRRNQNGLTLVNAHYDSVSTGYGATDDGMGVASCLQLVQHFAHPDRKPERGIVVMFNNGEEDYLYGAGAGGRANLFRTTDREVTAAYAGSPDPFGTVIGSDAFGLGFIRSATDYSVLYDVYGQRGLDLAFFKPRARYHTNQDDARHASRGSLWHMLSASIHTVTRLSSDTGKTFVGPRPDGAPGKVHNGSPSDGVWFDLLGKGFVLFGLRGMFAWSLTVLVATPLVLVLVTYILHRVDRYYFFSSRVKTNYGQPDDEPIPVGGWKGFFRFPFALVVAGALTLGAAFLMRKVNPFIIYSSRYAVAGSLSMMMSLFYFAFWAIMRGADFARPSALHRGYASIWLFILGWATLVAVTVAEDRLRISAGYMFVFLQSAVFLSTLIALCELFALPKKAAWGQRVHEDQVAREFLGDQPRSPIPQQESPAPPGTRGSNASTSAFGPAPAPANREDEDNEDTEVPTERTPLVGGNAANEHARTTFATTYRRSISTLVDGARRYSDAGAEPFEHEQAWSSRLPSWAWTLQFLLLGPFIIILVGQTALMLVDAVHQTGADGSSLLLPYLIVFLFTILLFLPLTPFIHRVTHHIPVFLAAVFVATLIYNLAAFPFSASSRYKAYFVQKLDLDSGENKVCYSGIEEYIRPIIAEMPSASGRHVACSESKRPGLVSCCYDGAEVPPNLVDAEKGSHSSGGIVTVNATRAEGENRAQIEVRANNTKACFLEFKTPVSGLNVRGSSGWDERFGQFPDGGIKSLKLWHRRWNVPWVVDVEWKGNDGADELRRSSGFEGTVVCMWSDANVPGTIPALDEALQFSPTWSAITKFGEGLVEGRKRFSV</sequence>
<feature type="compositionally biased region" description="Acidic residues" evidence="16">
    <location>
        <begin position="613"/>
        <end position="622"/>
    </location>
</feature>
<dbReference type="Gene3D" id="3.40.630.10">
    <property type="entry name" value="Zn peptidases"/>
    <property type="match status" value="1"/>
</dbReference>
<comment type="cofactor">
    <cofactor evidence="1">
        <name>Zn(2+)</name>
        <dbReference type="ChEBI" id="CHEBI:29105"/>
    </cofactor>
</comment>
<dbReference type="InterPro" id="IPR045175">
    <property type="entry name" value="M28_fam"/>
</dbReference>
<evidence type="ECO:0000256" key="5">
    <source>
        <dbReference type="ARBA" id="ARBA00022554"/>
    </source>
</evidence>
<evidence type="ECO:0000256" key="14">
    <source>
        <dbReference type="ARBA" id="ARBA00023180"/>
    </source>
</evidence>
<evidence type="ECO:0000256" key="16">
    <source>
        <dbReference type="SAM" id="MobiDB-lite"/>
    </source>
</evidence>
<keyword evidence="12" id="KW-0482">Metalloprotease</keyword>
<keyword evidence="5" id="KW-0926">Vacuole</keyword>
<protein>
    <recommendedName>
        <fullName evidence="15">Peptide hydrolase</fullName>
        <ecNumber evidence="15">3.4.-.-</ecNumber>
    </recommendedName>
</protein>
<evidence type="ECO:0000256" key="9">
    <source>
        <dbReference type="ARBA" id="ARBA00022801"/>
    </source>
</evidence>
<evidence type="ECO:0000259" key="18">
    <source>
        <dbReference type="Pfam" id="PF04389"/>
    </source>
</evidence>
<dbReference type="InterPro" id="IPR007484">
    <property type="entry name" value="Peptidase_M28"/>
</dbReference>